<dbReference type="Gene3D" id="3.40.190.10">
    <property type="entry name" value="Periplasmic binding protein-like II"/>
    <property type="match status" value="2"/>
</dbReference>
<evidence type="ECO:0000256" key="3">
    <source>
        <dbReference type="SAM" id="MobiDB-lite"/>
    </source>
</evidence>
<dbReference type="Gene3D" id="1.20.58.90">
    <property type="match status" value="1"/>
</dbReference>
<reference evidence="5 6" key="1">
    <citation type="submission" date="2019-07" db="EMBL/GenBank/DDBJ databases">
        <title>Diversity of Bacteria from Kongsfjorden, Arctic.</title>
        <authorList>
            <person name="Yu Y."/>
        </authorList>
    </citation>
    <scope>NUCLEOTIDE SEQUENCE [LARGE SCALE GENOMIC DNA]</scope>
    <source>
        <strain evidence="5 6">SM1923</strain>
    </source>
</reference>
<dbReference type="AlphaFoldDB" id="A0A558HI80"/>
<evidence type="ECO:0000313" key="5">
    <source>
        <dbReference type="EMBL" id="TVU68839.1"/>
    </source>
</evidence>
<accession>A0A558HI80</accession>
<dbReference type="GO" id="GO:0015716">
    <property type="term" value="P:organic phosphonate transport"/>
    <property type="evidence" value="ECO:0007669"/>
    <property type="project" value="InterPro"/>
</dbReference>
<dbReference type="STRING" id="553385.GCA_000591415_00519"/>
<dbReference type="GO" id="GO:0043190">
    <property type="term" value="C:ATP-binding cassette (ABC) transporter complex"/>
    <property type="evidence" value="ECO:0007669"/>
    <property type="project" value="InterPro"/>
</dbReference>
<organism evidence="5 6">
    <name type="scientific">Cobetia crustatorum</name>
    <dbReference type="NCBI Taxonomy" id="553385"/>
    <lineage>
        <taxon>Bacteria</taxon>
        <taxon>Pseudomonadati</taxon>
        <taxon>Pseudomonadota</taxon>
        <taxon>Gammaproteobacteria</taxon>
        <taxon>Oceanospirillales</taxon>
        <taxon>Halomonadaceae</taxon>
        <taxon>Cobetia</taxon>
    </lineage>
</organism>
<comment type="caution">
    <text evidence="5">The sequence shown here is derived from an EMBL/GenBank/DDBJ whole genome shotgun (WGS) entry which is preliminary data.</text>
</comment>
<protein>
    <submittedName>
        <fullName evidence="5">Phosphonate ABC transporter substrate-binding protein</fullName>
    </submittedName>
</protein>
<dbReference type="NCBIfam" id="TIGR03431">
    <property type="entry name" value="PhnD"/>
    <property type="match status" value="1"/>
</dbReference>
<evidence type="ECO:0000256" key="1">
    <source>
        <dbReference type="ARBA" id="ARBA00007162"/>
    </source>
</evidence>
<keyword evidence="6" id="KW-1185">Reference proteome</keyword>
<dbReference type="PANTHER" id="PTHR35841:SF1">
    <property type="entry name" value="PHOSPHONATES-BINDING PERIPLASMIC PROTEIN"/>
    <property type="match status" value="1"/>
</dbReference>
<dbReference type="NCBIfam" id="TIGR01098">
    <property type="entry name" value="3A0109s03R"/>
    <property type="match status" value="1"/>
</dbReference>
<dbReference type="RefSeq" id="WP_144727879.1">
    <property type="nucleotide sequence ID" value="NZ_CAWOWR010000147.1"/>
</dbReference>
<name>A0A558HI80_9GAMM</name>
<evidence type="ECO:0000256" key="2">
    <source>
        <dbReference type="ARBA" id="ARBA00022729"/>
    </source>
</evidence>
<dbReference type="SUPFAM" id="SSF53850">
    <property type="entry name" value="Periplasmic binding protein-like II"/>
    <property type="match status" value="1"/>
</dbReference>
<proteinExistence type="inferred from homology"/>
<feature type="chain" id="PRO_5021747066" evidence="4">
    <location>
        <begin position="29"/>
        <end position="351"/>
    </location>
</feature>
<keyword evidence="2 4" id="KW-0732">Signal</keyword>
<dbReference type="Pfam" id="PF12974">
    <property type="entry name" value="Phosphonate-bd"/>
    <property type="match status" value="1"/>
</dbReference>
<dbReference type="InterPro" id="IPR005770">
    <property type="entry name" value="PhnD"/>
</dbReference>
<dbReference type="Proteomes" id="UP000319941">
    <property type="component" value="Unassembled WGS sequence"/>
</dbReference>
<dbReference type="CDD" id="cd13575">
    <property type="entry name" value="PBP2_PnhD"/>
    <property type="match status" value="1"/>
</dbReference>
<comment type="similarity">
    <text evidence="1">Belongs to the phosphate/phosphite/phosphonate binding protein family.</text>
</comment>
<evidence type="ECO:0000256" key="4">
    <source>
        <dbReference type="SAM" id="SignalP"/>
    </source>
</evidence>
<gene>
    <name evidence="5" type="primary">phnD</name>
    <name evidence="5" type="ORF">FQP86_13835</name>
</gene>
<dbReference type="GO" id="GO:0055085">
    <property type="term" value="P:transmembrane transport"/>
    <property type="evidence" value="ECO:0007669"/>
    <property type="project" value="InterPro"/>
</dbReference>
<dbReference type="InterPro" id="IPR017797">
    <property type="entry name" value="Phosphnate-bd"/>
</dbReference>
<evidence type="ECO:0000313" key="6">
    <source>
        <dbReference type="Proteomes" id="UP000319941"/>
    </source>
</evidence>
<dbReference type="PANTHER" id="PTHR35841">
    <property type="entry name" value="PHOSPHONATES-BINDING PERIPLASMIC PROTEIN"/>
    <property type="match status" value="1"/>
</dbReference>
<feature type="region of interest" description="Disordered" evidence="3">
    <location>
        <begin position="328"/>
        <end position="351"/>
    </location>
</feature>
<feature type="signal peptide" evidence="4">
    <location>
        <begin position="1"/>
        <end position="28"/>
    </location>
</feature>
<sequence>MAFASFRRLTLPLIVGLGLAAGAQLAAAAETLKFGIISTESSQNQQPLWKPFLADMSKSLGMKVEPFFATDYAAVIQAMRFNQIDIAWYGNKSAMEAVDRAGGEIFAQTVAEGGKQGYWSLMIVNRDSDLHDIDDVLKNAPDLIFGNGDPNSTSGYLVPGYYVFAKNGIDASTAFKRTLNSSHETNALSVANKQVDVATFNSEGMERLEITAPEKAAQLRVVWKSPLIPSDPLVWRTNLAEDTKTHLRDFFLNYGDSPEEQAVLTPLQWAGFVKSDNDQLLPIRQLALFKQRAEVAKDEGMSDDDRKEKLAALDTQLEALDMRMKEIKAADTQASDNKTADAKAEQAAVAG</sequence>
<dbReference type="OrthoDB" id="225238at2"/>
<dbReference type="EMBL" id="VNFH01000009">
    <property type="protein sequence ID" value="TVU68839.1"/>
    <property type="molecule type" value="Genomic_DNA"/>
</dbReference>